<dbReference type="PANTHER" id="PTHR18870:SF9">
    <property type="entry name" value="PROTEIN TAG-278-RELATED"/>
    <property type="match status" value="1"/>
</dbReference>
<protein>
    <submittedName>
        <fullName evidence="4">Uncharacterized protein</fullName>
    </submittedName>
</protein>
<dbReference type="Proteomes" id="UP001212997">
    <property type="component" value="Unassembled WGS sequence"/>
</dbReference>
<feature type="compositionally biased region" description="Polar residues" evidence="3">
    <location>
        <begin position="730"/>
        <end position="752"/>
    </location>
</feature>
<gene>
    <name evidence="4" type="ORF">NLI96_g11284</name>
</gene>
<feature type="coiled-coil region" evidence="2">
    <location>
        <begin position="354"/>
        <end position="417"/>
    </location>
</feature>
<name>A0AAD5US16_9APHY</name>
<feature type="coiled-coil region" evidence="2">
    <location>
        <begin position="48"/>
        <end position="117"/>
    </location>
</feature>
<feature type="region of interest" description="Disordered" evidence="3">
    <location>
        <begin position="861"/>
        <end position="892"/>
    </location>
</feature>
<evidence type="ECO:0000256" key="1">
    <source>
        <dbReference type="ARBA" id="ARBA00023054"/>
    </source>
</evidence>
<sequence length="938" mass="102933">MTTREPAPFSPIAQEVLKRNIELVKENALVEFRVKSLQVLIEKDRDTIASQEVIIAEYKDKLAESEAKGRVLEDMLSDTTNDAQGLRERTRSLSEDLDDATTQIKFYESELRCKKDRILALEVAARDSVAKLDTVTGELETTRATLGLEISQLEAQLAQVRKEKDEKDAALQEEIWKLAKSGRELEEMRAKLAAEETEKVGLKIASEALEAKNATLEKALEEKEAELVRAHKDIEAAKEEIARLEATLKSTQEDLAGTQDSLAKEREDFALARQKHTIVQDTLTNRCSNLETSLAHTTKELVTTQSKLEDIKSALASGQDQLTTAESTVRERDAEIRDKNEEISGFHKQVAEDRERAQATIDAMDARILGLQDEVTETRNNWQEEADGLKERVKEEKDKLESALVEFEAFKEDANNRTASLDGRIDVLTGELKVKGRELEASAGKLRESDDKVGDLTTQLSALSQKNEDTVNNLTTTLKAKEHDLDVTRGELHDTTTALEQARRDAKEHNTVLGDRISTLSNSLESSQGELLISEAKVLALTTQLSEKDTALETLAQSHQTETAVLGDRIVLLTNDLESKNRDLDTSQREVRASNDKVAALQLQLAEQGEKLGTAQGVIEEMRVQHDDEVAKLKAYILALEKELEASKATPPTTSTPSHFDDIETSHCNLSQAAPHPAKPTSEQSCDAPTTSGESTRLSVTAVVSIPRADTPTEPSQQHAQPSRLRPTAVSFQPSCTSTRAPSVSSRLTPTAPTFAPRAVPILDAPRLHATTPTFVPRRQATTNTNTSLRPIATPFVPRQIAKPQLRGDATLIIPARRPSVAPLPAPPLVDSPRLPANAAEFVPGSPSVVLIPPQVGKIHEPNQEHEVPSTDTDSNTSGVPESVSSASLSTDSTLEFDDSIEAITRRESNYELSQLDSSKSLVKIASLISCPCLRVSF</sequence>
<evidence type="ECO:0000313" key="5">
    <source>
        <dbReference type="Proteomes" id="UP001212997"/>
    </source>
</evidence>
<feature type="region of interest" description="Disordered" evidence="3">
    <location>
        <begin position="771"/>
        <end position="790"/>
    </location>
</feature>
<evidence type="ECO:0000256" key="3">
    <source>
        <dbReference type="SAM" id="MobiDB-lite"/>
    </source>
</evidence>
<proteinExistence type="predicted"/>
<dbReference type="AlphaFoldDB" id="A0AAD5US16"/>
<dbReference type="PANTHER" id="PTHR18870">
    <property type="entry name" value="PROTEIN TAG-278-RELATED"/>
    <property type="match status" value="1"/>
</dbReference>
<evidence type="ECO:0000256" key="2">
    <source>
        <dbReference type="SAM" id="Coils"/>
    </source>
</evidence>
<feature type="compositionally biased region" description="Low complexity" evidence="3">
    <location>
        <begin position="883"/>
        <end position="892"/>
    </location>
</feature>
<feature type="compositionally biased region" description="Polar residues" evidence="3">
    <location>
        <begin position="681"/>
        <end position="699"/>
    </location>
</feature>
<feature type="region of interest" description="Disordered" evidence="3">
    <location>
        <begin position="670"/>
        <end position="753"/>
    </location>
</feature>
<feature type="coiled-coil region" evidence="2">
    <location>
        <begin position="143"/>
        <end position="268"/>
    </location>
</feature>
<keyword evidence="5" id="KW-1185">Reference proteome</keyword>
<keyword evidence="1 2" id="KW-0175">Coiled coil</keyword>
<feature type="compositionally biased region" description="Polar residues" evidence="3">
    <location>
        <begin position="870"/>
        <end position="880"/>
    </location>
</feature>
<dbReference type="Gene3D" id="1.10.287.1490">
    <property type="match status" value="1"/>
</dbReference>
<accession>A0AAD5US16</accession>
<organism evidence="4 5">
    <name type="scientific">Meripilus lineatus</name>
    <dbReference type="NCBI Taxonomy" id="2056292"/>
    <lineage>
        <taxon>Eukaryota</taxon>
        <taxon>Fungi</taxon>
        <taxon>Dikarya</taxon>
        <taxon>Basidiomycota</taxon>
        <taxon>Agaricomycotina</taxon>
        <taxon>Agaricomycetes</taxon>
        <taxon>Polyporales</taxon>
        <taxon>Meripilaceae</taxon>
        <taxon>Meripilus</taxon>
    </lineage>
</organism>
<reference evidence="4" key="1">
    <citation type="submission" date="2022-07" db="EMBL/GenBank/DDBJ databases">
        <title>Genome Sequence of Physisporinus lineatus.</title>
        <authorList>
            <person name="Buettner E."/>
        </authorList>
    </citation>
    <scope>NUCLEOTIDE SEQUENCE</scope>
    <source>
        <strain evidence="4">VT162</strain>
    </source>
</reference>
<dbReference type="EMBL" id="JANAWD010000732">
    <property type="protein sequence ID" value="KAJ3476254.1"/>
    <property type="molecule type" value="Genomic_DNA"/>
</dbReference>
<evidence type="ECO:0000313" key="4">
    <source>
        <dbReference type="EMBL" id="KAJ3476254.1"/>
    </source>
</evidence>
<feature type="coiled-coil region" evidence="2">
    <location>
        <begin position="570"/>
        <end position="604"/>
    </location>
</feature>
<feature type="compositionally biased region" description="Polar residues" evidence="3">
    <location>
        <begin position="780"/>
        <end position="789"/>
    </location>
</feature>
<comment type="caution">
    <text evidence="4">The sequence shown here is derived from an EMBL/GenBank/DDBJ whole genome shotgun (WGS) entry which is preliminary data.</text>
</comment>